<feature type="transmembrane region" description="Helical" evidence="1">
    <location>
        <begin position="48"/>
        <end position="68"/>
    </location>
</feature>
<protein>
    <submittedName>
        <fullName evidence="2">Uncharacterized protein</fullName>
    </submittedName>
</protein>
<evidence type="ECO:0000256" key="1">
    <source>
        <dbReference type="SAM" id="Phobius"/>
    </source>
</evidence>
<proteinExistence type="predicted"/>
<sequence>MKAIENPLESCIVSDFVHHQIPNNGHWLYLDNIVVLRVFLSCIGDQNFFSSCGSFLFSGYAYFIWLFLASCDGY</sequence>
<organism evidence="2 3">
    <name type="scientific">Solanum verrucosum</name>
    <dbReference type="NCBI Taxonomy" id="315347"/>
    <lineage>
        <taxon>Eukaryota</taxon>
        <taxon>Viridiplantae</taxon>
        <taxon>Streptophyta</taxon>
        <taxon>Embryophyta</taxon>
        <taxon>Tracheophyta</taxon>
        <taxon>Spermatophyta</taxon>
        <taxon>Magnoliopsida</taxon>
        <taxon>eudicotyledons</taxon>
        <taxon>Gunneridae</taxon>
        <taxon>Pentapetalae</taxon>
        <taxon>asterids</taxon>
        <taxon>lamiids</taxon>
        <taxon>Solanales</taxon>
        <taxon>Solanaceae</taxon>
        <taxon>Solanoideae</taxon>
        <taxon>Solaneae</taxon>
        <taxon>Solanum</taxon>
    </lineage>
</organism>
<keyword evidence="1" id="KW-0812">Transmembrane</keyword>
<keyword evidence="1" id="KW-1133">Transmembrane helix</keyword>
<accession>A0AAF0QQE2</accession>
<keyword evidence="3" id="KW-1185">Reference proteome</keyword>
<reference evidence="2" key="1">
    <citation type="submission" date="2023-08" db="EMBL/GenBank/DDBJ databases">
        <title>A de novo genome assembly of Solanum verrucosum Schlechtendal, a Mexican diploid species geographically isolated from the other diploid A-genome species in potato relatives.</title>
        <authorList>
            <person name="Hosaka K."/>
        </authorList>
    </citation>
    <scope>NUCLEOTIDE SEQUENCE</scope>
    <source>
        <tissue evidence="2">Young leaves</tissue>
    </source>
</reference>
<gene>
    <name evidence="2" type="ORF">MTR67_020773</name>
</gene>
<evidence type="ECO:0000313" key="2">
    <source>
        <dbReference type="EMBL" id="WMV27388.1"/>
    </source>
</evidence>
<dbReference type="Proteomes" id="UP001234989">
    <property type="component" value="Chromosome 4"/>
</dbReference>
<evidence type="ECO:0000313" key="3">
    <source>
        <dbReference type="Proteomes" id="UP001234989"/>
    </source>
</evidence>
<keyword evidence="1" id="KW-0472">Membrane</keyword>
<dbReference type="EMBL" id="CP133615">
    <property type="protein sequence ID" value="WMV27388.1"/>
    <property type="molecule type" value="Genomic_DNA"/>
</dbReference>
<name>A0AAF0QQE2_SOLVR</name>
<dbReference type="AlphaFoldDB" id="A0AAF0QQE2"/>